<feature type="compositionally biased region" description="Acidic residues" evidence="12">
    <location>
        <begin position="1059"/>
        <end position="1071"/>
    </location>
</feature>
<dbReference type="PANTHER" id="PTHR44111:SF1">
    <property type="entry name" value="ELONGATOR COMPLEX PROTEIN 2"/>
    <property type="match status" value="1"/>
</dbReference>
<feature type="domain" description="Transcription factor IIIC subunit 5 HTH" evidence="13">
    <location>
        <begin position="171"/>
        <end position="324"/>
    </location>
</feature>
<evidence type="ECO:0000259" key="14">
    <source>
        <dbReference type="Pfam" id="PF17682"/>
    </source>
</evidence>
<keyword evidence="7 11" id="KW-0853">WD repeat</keyword>
<dbReference type="PROSITE" id="PS00678">
    <property type="entry name" value="WD_REPEATS_1"/>
    <property type="match status" value="1"/>
</dbReference>
<dbReference type="Gene3D" id="3.30.200.160">
    <property type="entry name" value="TFIIIC, subcomplex tauA, subunit Sfc1, barrel domain"/>
    <property type="match status" value="1"/>
</dbReference>
<name>A0ABR4QT85_9CEST</name>
<feature type="region of interest" description="Disordered" evidence="12">
    <location>
        <begin position="337"/>
        <end position="359"/>
    </location>
</feature>
<dbReference type="PANTHER" id="PTHR44111">
    <property type="entry name" value="ELONGATOR COMPLEX PROTEIN 2"/>
    <property type="match status" value="1"/>
</dbReference>
<evidence type="ECO:0000256" key="11">
    <source>
        <dbReference type="PROSITE-ProRule" id="PRU00221"/>
    </source>
</evidence>
<dbReference type="InterPro" id="IPR037289">
    <property type="entry name" value="Elp2"/>
</dbReference>
<keyword evidence="8" id="KW-0819">tRNA processing</keyword>
<feature type="region of interest" description="Disordered" evidence="12">
    <location>
        <begin position="1056"/>
        <end position="1082"/>
    </location>
</feature>
<comment type="caution">
    <text evidence="15">The sequence shown here is derived from an EMBL/GenBank/DDBJ whole genome shotgun (WGS) entry which is preliminary data.</text>
</comment>
<evidence type="ECO:0000256" key="3">
    <source>
        <dbReference type="ARBA" id="ARBA00005043"/>
    </source>
</evidence>
<feature type="compositionally biased region" description="Acidic residues" evidence="12">
    <location>
        <begin position="347"/>
        <end position="356"/>
    </location>
</feature>
<dbReference type="InterPro" id="IPR019136">
    <property type="entry name" value="TF_IIIC_su-5_HTH"/>
</dbReference>
<evidence type="ECO:0000256" key="4">
    <source>
        <dbReference type="ARBA" id="ARBA00005881"/>
    </source>
</evidence>
<comment type="similarity">
    <text evidence="4">Belongs to the WD repeat ELP2 family.</text>
</comment>
<dbReference type="SMART" id="SM00320">
    <property type="entry name" value="WD40"/>
    <property type="match status" value="7"/>
</dbReference>
<evidence type="ECO:0000256" key="6">
    <source>
        <dbReference type="ARBA" id="ARBA00022490"/>
    </source>
</evidence>
<dbReference type="InterPro" id="IPR015943">
    <property type="entry name" value="WD40/YVTN_repeat-like_dom_sf"/>
</dbReference>
<accession>A0ABR4QT85</accession>
<keyword evidence="6" id="KW-0963">Cytoplasm</keyword>
<evidence type="ECO:0000256" key="10">
    <source>
        <dbReference type="ARBA" id="ARBA00023242"/>
    </source>
</evidence>
<evidence type="ECO:0000256" key="12">
    <source>
        <dbReference type="SAM" id="MobiDB-lite"/>
    </source>
</evidence>
<keyword evidence="9" id="KW-0677">Repeat</keyword>
<keyword evidence="16" id="KW-1185">Reference proteome</keyword>
<dbReference type="InterPro" id="IPR041499">
    <property type="entry name" value="Tfc1/Sfc1_N"/>
</dbReference>
<reference evidence="15 16" key="1">
    <citation type="journal article" date="2022" name="Front. Cell. Infect. Microbiol.">
        <title>The Genomes of Two Strains of Taenia crassiceps the Animal Model for the Study of Human Cysticercosis.</title>
        <authorList>
            <person name="Bobes R.J."/>
            <person name="Estrada K."/>
            <person name="Rios-Valencia D.G."/>
            <person name="Calderon-Gallegos A."/>
            <person name="de la Torre P."/>
            <person name="Carrero J.C."/>
            <person name="Sanchez-Flores A."/>
            <person name="Laclette J.P."/>
        </authorList>
    </citation>
    <scope>NUCLEOTIDE SEQUENCE [LARGE SCALE GENOMIC DNA]</scope>
    <source>
        <strain evidence="15">WFUcys</strain>
    </source>
</reference>
<dbReference type="SUPFAM" id="SSF50978">
    <property type="entry name" value="WD40 repeat-like"/>
    <property type="match status" value="2"/>
</dbReference>
<evidence type="ECO:0000256" key="8">
    <source>
        <dbReference type="ARBA" id="ARBA00022694"/>
    </source>
</evidence>
<comment type="pathway">
    <text evidence="3">tRNA modification; 5-methoxycarbonylmethyl-2-thiouridine-tRNA biosynthesis.</text>
</comment>
<comment type="subcellular location">
    <subcellularLocation>
        <location evidence="2">Cytoplasm</location>
    </subcellularLocation>
    <subcellularLocation>
        <location evidence="1">Nucleus</location>
    </subcellularLocation>
</comment>
<dbReference type="InterPro" id="IPR020472">
    <property type="entry name" value="WD40_PAC1"/>
</dbReference>
<sequence>MQHIFSKLRSMESTIPSREFFIVQYPAIVKNDERAIETLGGMQSLNKSFNSLTRRLRLSFRPEMLFSKPVYGDPHSKTALIIRAKQLRNRRTGEIKLAAEIVGIASRIYSFDAMFDFQYGPFERIPADSNKTNSDCASPSDGFRVFYDRLLVKEPTRVLDTHLRASDIPLFLPPLLFTRLDQPTMYCFSSRFRMNEYVELENNSQQHPYHRKERKSYAMFVNFGDPIPSAAHPGALQAITSLGPHTRKLAHDVEKLFRRRPIWSKAALIHSLNWKRVRECAIKTILPAYAYYVPNGPWGRVWVRFGYDPTENPSSRIYQTVDYRVRSPRLQAKLCISGRRPRANDREDTDPSGSDVDEVRDTSIVDATLAAMRSGEASSPVHASSKSTSAFRFSKTSWPDARQILYQLVDIDVPEVMEMLAAPMSYMIPPQQHRFQFNRDQQPTDLRLYVTVPLYFIVQMSEAFDVDSAELPHSCSVTQSWGRRGFIAYKAGLDCGQNYSDPVTTGNFGVVCEYTAAAINSNPSCISVQRFHHNGRPQMLVFGSSRAVCLAQTVNNDIRVFRTLSGHKEVVTCVMWIDSFRGPTITRFHSLLVSASTDGEIKLWDVGEDLQRELFSFKVTTSIISVHGCYADASETRLLVCAASQDGIAGATLKLTLTNGATSAAEMMGEQFYLKLESYSCLALRLVCLTGPLVLLFAGMTNGCLEVRMVNPGEASMFLAGTLKGHVDWLNCLDCVQMCPSEEVDASHVEGDHVLLATGSQDKQIRIWHIQLLKGKDRLPNEKGQLLKLPTSCSTTHRLIARLESVISAHDNWVTGVAWSPVPWKPMSCPQLLSSSRDKSLVIWAPSRSIFASVGADGSGDEKAPDIWLEQVRFGTIGGNSLGYLGCAWGNYNSEVYGHGFWGDLSTWSTNSEPRITLTGHFKSVTSLSWCHKTVDGAPLEPAPCLDYPPYLLTASQDSTVRLHGLFYTEGSGCSPPVRMWRELARPQVHGYEMNAIVSLDVVLYVSAGDEKVGRVFSATSGFVKSLLSDATIAAHPGLQALSKSAVQPALGLSNQAALEEEEEEEEEESDDKDHALPSDPLYPPTESVLAEATFWVETNKLYGHSYEVFALAAHPKGCLVASACKAAKQEFAQILLWRTDNWQIHQHLSFHRLTVSHMRFDGAGDRLVSVSRDRMWALWKVDKSAGDDFPTFRLHRHSQLGKTAHSRIIWACAWSPDNSTFLTASRDKQIMAWNGESGERVGPPWVLSEPITAFDVGPDILGHNAFFATVGFETGGIELLAISLTNNTCQSMWKMPADWTHMGLPVRCLTLHSLNSEWVALASGGDDGILNLTLPAARLHHNLKSSCLAEHCYRCLPSSSRSFPLRIKL</sequence>
<dbReference type="EMBL" id="JAKROA010000001">
    <property type="protein sequence ID" value="KAL5112822.1"/>
    <property type="molecule type" value="Genomic_DNA"/>
</dbReference>
<evidence type="ECO:0000256" key="1">
    <source>
        <dbReference type="ARBA" id="ARBA00004123"/>
    </source>
</evidence>
<evidence type="ECO:0000313" key="16">
    <source>
        <dbReference type="Proteomes" id="UP001651158"/>
    </source>
</evidence>
<dbReference type="PRINTS" id="PR00320">
    <property type="entry name" value="GPROTEINBRPT"/>
</dbReference>
<dbReference type="PROSITE" id="PS50294">
    <property type="entry name" value="WD_REPEATS_REGION"/>
    <property type="match status" value="2"/>
</dbReference>
<feature type="repeat" description="WD" evidence="11">
    <location>
        <begin position="564"/>
        <end position="606"/>
    </location>
</feature>
<dbReference type="InterPro" id="IPR001680">
    <property type="entry name" value="WD40_rpt"/>
</dbReference>
<evidence type="ECO:0000256" key="9">
    <source>
        <dbReference type="ARBA" id="ARBA00022737"/>
    </source>
</evidence>
<dbReference type="Pfam" id="PF17682">
    <property type="entry name" value="Tau95_N"/>
    <property type="match status" value="1"/>
</dbReference>
<dbReference type="InterPro" id="IPR042536">
    <property type="entry name" value="TFIIIC_tauA_Sfc1"/>
</dbReference>
<keyword evidence="10" id="KW-0539">Nucleus</keyword>
<dbReference type="Proteomes" id="UP001651158">
    <property type="component" value="Unassembled WGS sequence"/>
</dbReference>
<dbReference type="PROSITE" id="PS50082">
    <property type="entry name" value="WD_REPEATS_2"/>
    <property type="match status" value="3"/>
</dbReference>
<dbReference type="InterPro" id="IPR036322">
    <property type="entry name" value="WD40_repeat_dom_sf"/>
</dbReference>
<dbReference type="Pfam" id="PF00400">
    <property type="entry name" value="WD40"/>
    <property type="match status" value="4"/>
</dbReference>
<dbReference type="Gene3D" id="2.130.10.10">
    <property type="entry name" value="YVTN repeat-like/Quinoprotein amine dehydrogenase"/>
    <property type="match status" value="4"/>
</dbReference>
<feature type="domain" description="Transcription factor IIIC subunit Tfc1/Sfc1 triple barrel" evidence="14">
    <location>
        <begin position="22"/>
        <end position="119"/>
    </location>
</feature>
<dbReference type="InterPro" id="IPR019775">
    <property type="entry name" value="WD40_repeat_CS"/>
</dbReference>
<organism evidence="15 16">
    <name type="scientific">Taenia crassiceps</name>
    <dbReference type="NCBI Taxonomy" id="6207"/>
    <lineage>
        <taxon>Eukaryota</taxon>
        <taxon>Metazoa</taxon>
        <taxon>Spiralia</taxon>
        <taxon>Lophotrochozoa</taxon>
        <taxon>Platyhelminthes</taxon>
        <taxon>Cestoda</taxon>
        <taxon>Eucestoda</taxon>
        <taxon>Cyclophyllidea</taxon>
        <taxon>Taeniidae</taxon>
        <taxon>Taenia</taxon>
    </lineage>
</organism>
<evidence type="ECO:0000259" key="13">
    <source>
        <dbReference type="Pfam" id="PF09734"/>
    </source>
</evidence>
<evidence type="ECO:0000256" key="2">
    <source>
        <dbReference type="ARBA" id="ARBA00004496"/>
    </source>
</evidence>
<feature type="repeat" description="WD" evidence="11">
    <location>
        <begin position="1203"/>
        <end position="1244"/>
    </location>
</feature>
<dbReference type="Pfam" id="PF09734">
    <property type="entry name" value="Tau95"/>
    <property type="match status" value="1"/>
</dbReference>
<feature type="repeat" description="WD" evidence="11">
    <location>
        <begin position="755"/>
        <end position="771"/>
    </location>
</feature>
<evidence type="ECO:0000256" key="5">
    <source>
        <dbReference type="ARBA" id="ARBA00020267"/>
    </source>
</evidence>
<protein>
    <recommendedName>
        <fullName evidence="5">Elongator complex protein 2</fullName>
    </recommendedName>
</protein>
<evidence type="ECO:0000256" key="7">
    <source>
        <dbReference type="ARBA" id="ARBA00022574"/>
    </source>
</evidence>
<gene>
    <name evidence="15" type="ORF">TcWFU_008860</name>
</gene>
<proteinExistence type="inferred from homology"/>
<evidence type="ECO:0000313" key="15">
    <source>
        <dbReference type="EMBL" id="KAL5112822.1"/>
    </source>
</evidence>